<protein>
    <recommendedName>
        <fullName evidence="4">Uracil-DNA glycosylase-like domain-containing protein</fullName>
    </recommendedName>
</protein>
<comment type="caution">
    <text evidence="2">The sequence shown here is derived from an EMBL/GenBank/DDBJ whole genome shotgun (WGS) entry which is preliminary data.</text>
</comment>
<sequence length="263" mass="28920">MIARRRQVKTPAMVQATNTQFLDDIAGALDWWRDAGVDYAFLDEPRQWLTPPEDEDADSTGPRRPRRTPVEQVEATPPPSRFDPAALPGDLAAFGQWWLSEPLLDDGSTEGRMLPQGQAGAKLMVVVDMPEPDDSQALLGGPQGRLLDAMLAAFGTRREDIYLASALPRATPAPDWAAMNERGLGQVLVHHVNLVAPERLILLGTNVLPLIGHELPQRSAVLHTFHHEGGTIPLLASRGLPALLAQPRWKAVLWQAWLKWTTG</sequence>
<dbReference type="PATRIC" id="fig|1088721.3.peg.3850"/>
<feature type="region of interest" description="Disordered" evidence="1">
    <location>
        <begin position="46"/>
        <end position="85"/>
    </location>
</feature>
<organism evidence="2 3">
    <name type="scientific">Novosphingobium pentaromativorans US6-1</name>
    <dbReference type="NCBI Taxonomy" id="1088721"/>
    <lineage>
        <taxon>Bacteria</taxon>
        <taxon>Pseudomonadati</taxon>
        <taxon>Pseudomonadota</taxon>
        <taxon>Alphaproteobacteria</taxon>
        <taxon>Sphingomonadales</taxon>
        <taxon>Sphingomonadaceae</taxon>
        <taxon>Novosphingobium</taxon>
    </lineage>
</organism>
<dbReference type="AlphaFoldDB" id="G6EHU1"/>
<dbReference type="InterPro" id="IPR036895">
    <property type="entry name" value="Uracil-DNA_glycosylase-like_sf"/>
</dbReference>
<name>G6EHU1_9SPHN</name>
<dbReference type="Gene3D" id="3.40.470.10">
    <property type="entry name" value="Uracil-DNA glycosylase-like domain"/>
    <property type="match status" value="1"/>
</dbReference>
<keyword evidence="3" id="KW-1185">Reference proteome</keyword>
<dbReference type="SUPFAM" id="SSF52141">
    <property type="entry name" value="Uracil-DNA glycosylase-like"/>
    <property type="match status" value="1"/>
</dbReference>
<accession>G6EHU1</accession>
<dbReference type="eggNOG" id="COG1573">
    <property type="taxonomic scope" value="Bacteria"/>
</dbReference>
<proteinExistence type="predicted"/>
<evidence type="ECO:0008006" key="4">
    <source>
        <dbReference type="Google" id="ProtNLM"/>
    </source>
</evidence>
<reference evidence="2 3" key="1">
    <citation type="journal article" date="2012" name="J. Bacteriol.">
        <title>Genome sequence of benzo(a)pyrene-degrading bacterium Novosphingobium pentaromativorans US6-1.</title>
        <authorList>
            <person name="Luo Y.R."/>
            <person name="Kang S.G."/>
            <person name="Kim S.J."/>
            <person name="Kim M.R."/>
            <person name="Li N."/>
            <person name="Lee J.H."/>
            <person name="Kwon K.K."/>
        </authorList>
    </citation>
    <scope>NUCLEOTIDE SEQUENCE [LARGE SCALE GENOMIC DNA]</scope>
    <source>
        <strain evidence="2 3">US6-1</strain>
    </source>
</reference>
<evidence type="ECO:0000313" key="2">
    <source>
        <dbReference type="EMBL" id="EHJ59075.1"/>
    </source>
</evidence>
<gene>
    <name evidence="2" type="ORF">NSU_3912</name>
</gene>
<evidence type="ECO:0000313" key="3">
    <source>
        <dbReference type="Proteomes" id="UP000004030"/>
    </source>
</evidence>
<dbReference type="STRING" id="1088721.JI59_01515"/>
<dbReference type="EMBL" id="AGFM01000062">
    <property type="protein sequence ID" value="EHJ59075.1"/>
    <property type="molecule type" value="Genomic_DNA"/>
</dbReference>
<dbReference type="Proteomes" id="UP000004030">
    <property type="component" value="Unassembled WGS sequence"/>
</dbReference>
<evidence type="ECO:0000256" key="1">
    <source>
        <dbReference type="SAM" id="MobiDB-lite"/>
    </source>
</evidence>